<protein>
    <submittedName>
        <fullName evidence="1">Uncharacterized protein</fullName>
    </submittedName>
</protein>
<accession>A0AAN0JPH7</accession>
<dbReference type="EnsemblMetazoa" id="XM_020003360.1">
    <property type="protein sequence ID" value="XP_019858919.1"/>
    <property type="gene ID" value="LOC109587123"/>
</dbReference>
<keyword evidence="2" id="KW-1185">Reference proteome</keyword>
<dbReference type="AlphaFoldDB" id="A0AAN0JPH7"/>
<dbReference type="Proteomes" id="UP000007879">
    <property type="component" value="Unassembled WGS sequence"/>
</dbReference>
<name>A0AAN0JPH7_AMPQE</name>
<proteinExistence type="predicted"/>
<sequence length="585" mass="68445">MYAWINLFRLCRIIFVIIPQALCIFFSEKYYDKYEEEKEERENDEHGKRFFNDERFRSNLKPHEIEKIESGQTQNWDSSLFFRALLRSSHFLLADQIGQAYEISSDFIKATVRCNKNLTITVVDEAGKEFTISSDLMTDTEECNQTLTIKVDDHIFFDCRKNYTIAKVKNVSCNHQDIIIEFTKKLTLSRSYPIDTYVCSKEWDAVNKLNDIRNAFAHCSSTGISKDQLQNIVKDVQESYTQLKIHTHHLLGVLDAPILEAHVAEAEKFMKEAEVDKRFLEFIDGIKKGVHEIENNVKGHPELNLIAFFLRQNYYDLVADVQQSLIDHEVNIEVIKRMIKVYLKGETEDYLMQKKCIDLLEIQDFNSLFDFLIDNHFIGYLNYNLLKRISKRIPQDVSLKNQVNDYEKTYAKLLNKISCNDAIPLFKEWSHLYPNAPIGLPCISFRLSSPWPFQRFYTWVSTFGKFSWSEYAFLKQLRMNCVIVTYAILPCVLDDVMKDLENEEILKKLKDEGVTVHEMPVNELIKAIQNTSIDDVTCLLKNGADPNPTTISITITILGRDNLEIFIWEKYVLPHVVRRDAMWEK</sequence>
<reference evidence="1" key="2">
    <citation type="submission" date="2024-06" db="UniProtKB">
        <authorList>
            <consortium name="EnsemblMetazoa"/>
        </authorList>
    </citation>
    <scope>IDENTIFICATION</scope>
</reference>
<evidence type="ECO:0000313" key="1">
    <source>
        <dbReference type="EnsemblMetazoa" id="XP_019858919.1"/>
    </source>
</evidence>
<dbReference type="GeneID" id="109587123"/>
<dbReference type="KEGG" id="aqu:109587123"/>
<evidence type="ECO:0000313" key="2">
    <source>
        <dbReference type="Proteomes" id="UP000007879"/>
    </source>
</evidence>
<organism evidence="1 2">
    <name type="scientific">Amphimedon queenslandica</name>
    <name type="common">Sponge</name>
    <dbReference type="NCBI Taxonomy" id="400682"/>
    <lineage>
        <taxon>Eukaryota</taxon>
        <taxon>Metazoa</taxon>
        <taxon>Porifera</taxon>
        <taxon>Demospongiae</taxon>
        <taxon>Heteroscleromorpha</taxon>
        <taxon>Haplosclerida</taxon>
        <taxon>Niphatidae</taxon>
        <taxon>Amphimedon</taxon>
    </lineage>
</organism>
<dbReference type="RefSeq" id="XP_019858919.1">
    <property type="nucleotide sequence ID" value="XM_020003360.1"/>
</dbReference>
<reference evidence="2" key="1">
    <citation type="journal article" date="2010" name="Nature">
        <title>The Amphimedon queenslandica genome and the evolution of animal complexity.</title>
        <authorList>
            <person name="Srivastava M."/>
            <person name="Simakov O."/>
            <person name="Chapman J."/>
            <person name="Fahey B."/>
            <person name="Gauthier M.E."/>
            <person name="Mitros T."/>
            <person name="Richards G.S."/>
            <person name="Conaco C."/>
            <person name="Dacre M."/>
            <person name="Hellsten U."/>
            <person name="Larroux C."/>
            <person name="Putnam N.H."/>
            <person name="Stanke M."/>
            <person name="Adamska M."/>
            <person name="Darling A."/>
            <person name="Degnan S.M."/>
            <person name="Oakley T.H."/>
            <person name="Plachetzki D.C."/>
            <person name="Zhai Y."/>
            <person name="Adamski M."/>
            <person name="Calcino A."/>
            <person name="Cummins S.F."/>
            <person name="Goodstein D.M."/>
            <person name="Harris C."/>
            <person name="Jackson D.J."/>
            <person name="Leys S.P."/>
            <person name="Shu S."/>
            <person name="Woodcroft B.J."/>
            <person name="Vervoort M."/>
            <person name="Kosik K.S."/>
            <person name="Manning G."/>
            <person name="Degnan B.M."/>
            <person name="Rokhsar D.S."/>
        </authorList>
    </citation>
    <scope>NUCLEOTIDE SEQUENCE [LARGE SCALE GENOMIC DNA]</scope>
</reference>